<reference evidence="2" key="1">
    <citation type="submission" date="2023-07" db="EMBL/GenBank/DDBJ databases">
        <title>draft genome sequence of fig (Ficus carica).</title>
        <authorList>
            <person name="Takahashi T."/>
            <person name="Nishimura K."/>
        </authorList>
    </citation>
    <scope>NUCLEOTIDE SEQUENCE</scope>
</reference>
<evidence type="ECO:0000256" key="1">
    <source>
        <dbReference type="SAM" id="MobiDB-lite"/>
    </source>
</evidence>
<evidence type="ECO:0000313" key="2">
    <source>
        <dbReference type="EMBL" id="GMN72452.1"/>
    </source>
</evidence>
<protein>
    <submittedName>
        <fullName evidence="2">Uncharacterized protein</fullName>
    </submittedName>
</protein>
<sequence length="251" mass="27934">MRRRLRSANQDRTKGLITHYFRIRKALVRPIASYPDPPASTVYSSSGSNSVILEMPRKSSGETFVWNHVKEKRLLEKLDDYASSNSGASGYGSVTMGGDNTPYVDYDFNFDNSGTHLFDMEDPTPSTGGQQANTRRRPDIAGPSRSRGSAGKRKQRDATDEMTFSAMQEIAHYFRGQSQSGGGSEQSVQKDGILQCMNIMKGMGIPPHMRTMMWHYFVAHPQIQGPFCGLDDEDRRGIIDSVVNPQPPPAH</sequence>
<keyword evidence="3" id="KW-1185">Reference proteome</keyword>
<organism evidence="2 3">
    <name type="scientific">Ficus carica</name>
    <name type="common">Common fig</name>
    <dbReference type="NCBI Taxonomy" id="3494"/>
    <lineage>
        <taxon>Eukaryota</taxon>
        <taxon>Viridiplantae</taxon>
        <taxon>Streptophyta</taxon>
        <taxon>Embryophyta</taxon>
        <taxon>Tracheophyta</taxon>
        <taxon>Spermatophyta</taxon>
        <taxon>Magnoliopsida</taxon>
        <taxon>eudicotyledons</taxon>
        <taxon>Gunneridae</taxon>
        <taxon>Pentapetalae</taxon>
        <taxon>rosids</taxon>
        <taxon>fabids</taxon>
        <taxon>Rosales</taxon>
        <taxon>Moraceae</taxon>
        <taxon>Ficeae</taxon>
        <taxon>Ficus</taxon>
    </lineage>
</organism>
<dbReference type="EMBL" id="BTGU01010355">
    <property type="protein sequence ID" value="GMN72452.1"/>
    <property type="molecule type" value="Genomic_DNA"/>
</dbReference>
<feature type="compositionally biased region" description="Polar residues" evidence="1">
    <location>
        <begin position="124"/>
        <end position="133"/>
    </location>
</feature>
<feature type="region of interest" description="Disordered" evidence="1">
    <location>
        <begin position="115"/>
        <end position="159"/>
    </location>
</feature>
<accession>A0AA88ECU9</accession>
<comment type="caution">
    <text evidence="2">The sequence shown here is derived from an EMBL/GenBank/DDBJ whole genome shotgun (WGS) entry which is preliminary data.</text>
</comment>
<proteinExistence type="predicted"/>
<name>A0AA88ECU9_FICCA</name>
<gene>
    <name evidence="2" type="ORF">TIFTF001_052010</name>
</gene>
<dbReference type="AlphaFoldDB" id="A0AA88ECU9"/>
<dbReference type="Proteomes" id="UP001187192">
    <property type="component" value="Unassembled WGS sequence"/>
</dbReference>
<evidence type="ECO:0000313" key="3">
    <source>
        <dbReference type="Proteomes" id="UP001187192"/>
    </source>
</evidence>